<organism evidence="2 3">
    <name type="scientific">Lacunisphaera limnophila</name>
    <dbReference type="NCBI Taxonomy" id="1838286"/>
    <lineage>
        <taxon>Bacteria</taxon>
        <taxon>Pseudomonadati</taxon>
        <taxon>Verrucomicrobiota</taxon>
        <taxon>Opitutia</taxon>
        <taxon>Opitutales</taxon>
        <taxon>Opitutaceae</taxon>
        <taxon>Lacunisphaera</taxon>
    </lineage>
</organism>
<dbReference type="CDD" id="cd03794">
    <property type="entry name" value="GT4_WbuB-like"/>
    <property type="match status" value="1"/>
</dbReference>
<dbReference type="Pfam" id="PF13579">
    <property type="entry name" value="Glyco_trans_4_4"/>
    <property type="match status" value="1"/>
</dbReference>
<dbReference type="Gene3D" id="3.40.50.2000">
    <property type="entry name" value="Glycogen Phosphorylase B"/>
    <property type="match status" value="2"/>
</dbReference>
<protein>
    <submittedName>
        <fullName evidence="2">GDP-mannose-dependent alpha-mannosyltransferase</fullName>
        <ecNumber evidence="2">2.4.1.-</ecNumber>
    </submittedName>
</protein>
<evidence type="ECO:0000313" key="2">
    <source>
        <dbReference type="EMBL" id="AOS44997.1"/>
    </source>
</evidence>
<dbReference type="PANTHER" id="PTHR45947">
    <property type="entry name" value="SULFOQUINOVOSYL TRANSFERASE SQD2"/>
    <property type="match status" value="1"/>
</dbReference>
<keyword evidence="2" id="KW-0328">Glycosyltransferase</keyword>
<dbReference type="PANTHER" id="PTHR45947:SF3">
    <property type="entry name" value="SULFOQUINOVOSYL TRANSFERASE SQD2"/>
    <property type="match status" value="1"/>
</dbReference>
<evidence type="ECO:0000313" key="3">
    <source>
        <dbReference type="Proteomes" id="UP000095228"/>
    </source>
</evidence>
<dbReference type="Pfam" id="PF13692">
    <property type="entry name" value="Glyco_trans_1_4"/>
    <property type="match status" value="1"/>
</dbReference>
<dbReference type="KEGG" id="obg:Verru16b_02066"/>
<dbReference type="InterPro" id="IPR028098">
    <property type="entry name" value="Glyco_trans_4-like_N"/>
</dbReference>
<gene>
    <name evidence="2" type="primary">mgtA_1</name>
    <name evidence="2" type="ORF">Verru16b_02066</name>
</gene>
<dbReference type="EMBL" id="CP016094">
    <property type="protein sequence ID" value="AOS44997.1"/>
    <property type="molecule type" value="Genomic_DNA"/>
</dbReference>
<reference evidence="2 3" key="1">
    <citation type="submission" date="2016-06" db="EMBL/GenBank/DDBJ databases">
        <title>Three novel species with peptidoglycan cell walls form the new genus Lacunisphaera gen. nov. in the family Opitutaceae of the verrucomicrobial subdivision 4.</title>
        <authorList>
            <person name="Rast P."/>
            <person name="Gloeckner I."/>
            <person name="Jogler M."/>
            <person name="Boedeker C."/>
            <person name="Jeske O."/>
            <person name="Wiegand S."/>
            <person name="Reinhardt R."/>
            <person name="Schumann P."/>
            <person name="Rohde M."/>
            <person name="Spring S."/>
            <person name="Gloeckner F.O."/>
            <person name="Jogler C."/>
        </authorList>
    </citation>
    <scope>NUCLEOTIDE SEQUENCE [LARGE SCALE GENOMIC DNA]</scope>
    <source>
        <strain evidence="2 3">IG16b</strain>
    </source>
</reference>
<dbReference type="Proteomes" id="UP000095228">
    <property type="component" value="Chromosome"/>
</dbReference>
<dbReference type="PATRIC" id="fig|1838286.3.peg.2082"/>
<dbReference type="SUPFAM" id="SSF53756">
    <property type="entry name" value="UDP-Glycosyltransferase/glycogen phosphorylase"/>
    <property type="match status" value="1"/>
</dbReference>
<dbReference type="AlphaFoldDB" id="A0A1D8AVS7"/>
<proteinExistence type="predicted"/>
<dbReference type="RefSeq" id="WP_069962193.1">
    <property type="nucleotide sequence ID" value="NZ_CP016094.1"/>
</dbReference>
<dbReference type="EC" id="2.4.1.-" evidence="2"/>
<name>A0A1D8AVS7_9BACT</name>
<dbReference type="STRING" id="1838286.Verru16b_02066"/>
<keyword evidence="3" id="KW-1185">Reference proteome</keyword>
<sequence length="412" mass="44885">MQQAAHPLRILIITQWFDPEPADVKGLPLARELAKRGHQVSVITGFPNYPGGKVYPGYRIRAWQIEHRDNVRIVRVPLYPSHGQSKLGRILNYVSFAVAASTLGLVHVDRPDVVYVYHPPATVGIPALIARALWGVRWVIDIQDMWPEAISASGMIGNPGILRVIGAFAGYMNRQADRVVVLSPGYKRRLVEQGMPPGKIDVILNWSRLDGAPRATGGLKPEEAEQMAGKFVVLFAGNMGPAQALESVVAAAQLCRDDRSIVFAFVGSGIELPKLRAAAAGLPNVLLLPPRPPREMPALMARADLLLVHLRDNEHYARTIPSKTQDYLAAGRPILMAVRGDAADLITRAGAGTVCAPENPQELAAGVRQIAALSVAAREEMGRAARAFYEQHLSLHTGANAFESVFHSIRRH</sequence>
<dbReference type="InterPro" id="IPR050194">
    <property type="entry name" value="Glycosyltransferase_grp1"/>
</dbReference>
<dbReference type="GO" id="GO:0016758">
    <property type="term" value="F:hexosyltransferase activity"/>
    <property type="evidence" value="ECO:0007669"/>
    <property type="project" value="TreeGrafter"/>
</dbReference>
<accession>A0A1D8AVS7</accession>
<feature type="domain" description="Glycosyltransferase subfamily 4-like N-terminal" evidence="1">
    <location>
        <begin position="29"/>
        <end position="206"/>
    </location>
</feature>
<keyword evidence="2" id="KW-0808">Transferase</keyword>
<evidence type="ECO:0000259" key="1">
    <source>
        <dbReference type="Pfam" id="PF13579"/>
    </source>
</evidence>
<dbReference type="OrthoDB" id="9811902at2"/>